<evidence type="ECO:0000313" key="8">
    <source>
        <dbReference type="EMBL" id="SUO94723.1"/>
    </source>
</evidence>
<comment type="subunit">
    <text evidence="6 7">Part of the 30S ribosomal subunit. Contacts proteins S3 and S10.</text>
</comment>
<evidence type="ECO:0000256" key="2">
    <source>
        <dbReference type="ARBA" id="ARBA00009083"/>
    </source>
</evidence>
<sequence length="102" mass="12077">MAKKSMVNREAKRIKTVKKYAEKREQLKEIIRKVDTYSEEERLEAQEKLQKLPRNASPARLQRRCRITGRPHAVYRKFGLSRIKLRELAMRGEVPGVKKASW</sequence>
<keyword evidence="7" id="KW-0699">rRNA-binding</keyword>
<reference evidence="8 9" key="1">
    <citation type="submission" date="2018-06" db="EMBL/GenBank/DDBJ databases">
        <authorList>
            <consortium name="Pathogen Informatics"/>
            <person name="Doyle S."/>
        </authorList>
    </citation>
    <scope>NUCLEOTIDE SEQUENCE [LARGE SCALE GENOMIC DNA]</scope>
    <source>
        <strain evidence="8 9">NCTC13337</strain>
    </source>
</reference>
<dbReference type="Proteomes" id="UP000254601">
    <property type="component" value="Unassembled WGS sequence"/>
</dbReference>
<dbReference type="InterPro" id="IPR018271">
    <property type="entry name" value="Ribosomal_uS14_CS"/>
</dbReference>
<dbReference type="HAMAP" id="MF_00537">
    <property type="entry name" value="Ribosomal_uS14_1"/>
    <property type="match status" value="1"/>
</dbReference>
<dbReference type="GO" id="GO:0019843">
    <property type="term" value="F:rRNA binding"/>
    <property type="evidence" value="ECO:0007669"/>
    <property type="project" value="UniProtKB-UniRule"/>
</dbReference>
<name>A0A380MS46_9GAMM</name>
<dbReference type="InterPro" id="IPR001209">
    <property type="entry name" value="Ribosomal_uS14"/>
</dbReference>
<keyword evidence="7" id="KW-0694">RNA-binding</keyword>
<dbReference type="GO" id="GO:0005737">
    <property type="term" value="C:cytoplasm"/>
    <property type="evidence" value="ECO:0007669"/>
    <property type="project" value="UniProtKB-ARBA"/>
</dbReference>
<dbReference type="GO" id="GO:0003735">
    <property type="term" value="F:structural constituent of ribosome"/>
    <property type="evidence" value="ECO:0007669"/>
    <property type="project" value="InterPro"/>
</dbReference>
<keyword evidence="9" id="KW-1185">Reference proteome</keyword>
<gene>
    <name evidence="7 8" type="primary">rpsN</name>
    <name evidence="8" type="ORF">NCTC13337_00900</name>
</gene>
<dbReference type="FunFam" id="1.10.287.1480:FF:000001">
    <property type="entry name" value="30S ribosomal protein S14"/>
    <property type="match status" value="1"/>
</dbReference>
<dbReference type="NCBIfam" id="NF006477">
    <property type="entry name" value="PRK08881.1"/>
    <property type="match status" value="1"/>
</dbReference>
<organism evidence="8 9">
    <name type="scientific">Suttonella ornithocola</name>
    <dbReference type="NCBI Taxonomy" id="279832"/>
    <lineage>
        <taxon>Bacteria</taxon>
        <taxon>Pseudomonadati</taxon>
        <taxon>Pseudomonadota</taxon>
        <taxon>Gammaproteobacteria</taxon>
        <taxon>Cardiobacteriales</taxon>
        <taxon>Cardiobacteriaceae</taxon>
        <taxon>Suttonella</taxon>
    </lineage>
</organism>
<evidence type="ECO:0000256" key="7">
    <source>
        <dbReference type="HAMAP-Rule" id="MF_00537"/>
    </source>
</evidence>
<evidence type="ECO:0000256" key="5">
    <source>
        <dbReference type="ARBA" id="ARBA00035167"/>
    </source>
</evidence>
<dbReference type="PANTHER" id="PTHR19836">
    <property type="entry name" value="30S RIBOSOMAL PROTEIN S14"/>
    <property type="match status" value="1"/>
</dbReference>
<dbReference type="AlphaFoldDB" id="A0A380MS46"/>
<comment type="function">
    <text evidence="1 7">Binds 16S rRNA, required for the assembly of 30S particles and may also be responsible for determining the conformation of the 16S rRNA at the A site.</text>
</comment>
<keyword evidence="3 7" id="KW-0689">Ribosomal protein</keyword>
<accession>A0A380MS46</accession>
<proteinExistence type="inferred from homology"/>
<dbReference type="Pfam" id="PF00253">
    <property type="entry name" value="Ribosomal_S14"/>
    <property type="match status" value="1"/>
</dbReference>
<dbReference type="InterPro" id="IPR023036">
    <property type="entry name" value="Ribosomal_uS14_bac/plastid"/>
</dbReference>
<dbReference type="SUPFAM" id="SSF57716">
    <property type="entry name" value="Glucocorticoid receptor-like (DNA-binding domain)"/>
    <property type="match status" value="1"/>
</dbReference>
<protein>
    <recommendedName>
        <fullName evidence="5 7">Small ribosomal subunit protein uS14</fullName>
    </recommendedName>
</protein>
<dbReference type="PANTHER" id="PTHR19836:SF19">
    <property type="entry name" value="SMALL RIBOSOMAL SUBUNIT PROTEIN US14M"/>
    <property type="match status" value="1"/>
</dbReference>
<dbReference type="OrthoDB" id="9810484at2"/>
<evidence type="ECO:0000313" key="9">
    <source>
        <dbReference type="Proteomes" id="UP000254601"/>
    </source>
</evidence>
<dbReference type="Gene3D" id="1.10.287.1480">
    <property type="match status" value="1"/>
</dbReference>
<evidence type="ECO:0000256" key="4">
    <source>
        <dbReference type="ARBA" id="ARBA00023274"/>
    </source>
</evidence>
<comment type="similarity">
    <text evidence="2 7">Belongs to the universal ribosomal protein uS14 family.</text>
</comment>
<dbReference type="RefSeq" id="WP_072575405.1">
    <property type="nucleotide sequence ID" value="NZ_LWHB01000003.1"/>
</dbReference>
<evidence type="ECO:0000256" key="6">
    <source>
        <dbReference type="ARBA" id="ARBA00047110"/>
    </source>
</evidence>
<dbReference type="GO" id="GO:0006412">
    <property type="term" value="P:translation"/>
    <property type="evidence" value="ECO:0007669"/>
    <property type="project" value="UniProtKB-UniRule"/>
</dbReference>
<evidence type="ECO:0000256" key="3">
    <source>
        <dbReference type="ARBA" id="ARBA00022980"/>
    </source>
</evidence>
<dbReference type="PROSITE" id="PS00527">
    <property type="entry name" value="RIBOSOMAL_S14"/>
    <property type="match status" value="1"/>
</dbReference>
<evidence type="ECO:0000256" key="1">
    <source>
        <dbReference type="ARBA" id="ARBA00003686"/>
    </source>
</evidence>
<dbReference type="GO" id="GO:0015935">
    <property type="term" value="C:small ribosomal subunit"/>
    <property type="evidence" value="ECO:0007669"/>
    <property type="project" value="TreeGrafter"/>
</dbReference>
<dbReference type="EMBL" id="UHIC01000001">
    <property type="protein sequence ID" value="SUO94723.1"/>
    <property type="molecule type" value="Genomic_DNA"/>
</dbReference>
<keyword evidence="4 7" id="KW-0687">Ribonucleoprotein</keyword>